<comment type="caution">
    <text evidence="1">The sequence shown here is derived from an EMBL/GenBank/DDBJ whole genome shotgun (WGS) entry which is preliminary data.</text>
</comment>
<dbReference type="RefSeq" id="WP_264138057.1">
    <property type="nucleotide sequence ID" value="NZ_JAOYOD010000001.1"/>
</dbReference>
<evidence type="ECO:0000313" key="2">
    <source>
        <dbReference type="Proteomes" id="UP001300692"/>
    </source>
</evidence>
<gene>
    <name evidence="1" type="ORF">N7U62_11185</name>
</gene>
<dbReference type="InterPro" id="IPR011330">
    <property type="entry name" value="Glyco_hydro/deAcase_b/a-brl"/>
</dbReference>
<dbReference type="EMBL" id="JAOYOD010000001">
    <property type="protein sequence ID" value="MCV9387231.1"/>
    <property type="molecule type" value="Genomic_DNA"/>
</dbReference>
<dbReference type="NCBIfam" id="NF003814">
    <property type="entry name" value="PRK05406.1-3"/>
    <property type="match status" value="1"/>
</dbReference>
<name>A0ABT3CU58_9BACT</name>
<reference evidence="1 2" key="1">
    <citation type="submission" date="2022-10" db="EMBL/GenBank/DDBJ databases">
        <title>Comparative genomics and taxonomic characterization of three novel marine species of genus Reichenbachiella exhibiting antioxidant and polysaccharide degradation activities.</title>
        <authorList>
            <person name="Muhammad N."/>
            <person name="Lee Y.-J."/>
            <person name="Ko J."/>
            <person name="Kim S.-G."/>
        </authorList>
    </citation>
    <scope>NUCLEOTIDE SEQUENCE [LARGE SCALE GENOMIC DNA]</scope>
    <source>
        <strain evidence="1 2">ABR2-5</strain>
    </source>
</reference>
<evidence type="ECO:0000313" key="1">
    <source>
        <dbReference type="EMBL" id="MCV9387231.1"/>
    </source>
</evidence>
<dbReference type="SUPFAM" id="SSF88713">
    <property type="entry name" value="Glycoside hydrolase/deacetylase"/>
    <property type="match status" value="1"/>
</dbReference>
<dbReference type="InterPro" id="IPR005501">
    <property type="entry name" value="LamB/YcsF/PxpA-like"/>
</dbReference>
<sequence length="253" mass="27639">MAGQNIDINCDIGESSSEHMAGREGDLMPWVSSCNISCGFHAGDPWVIERALDMAIRRGIRIGAHPSYMDRAGFGRQEMDMDPDQLRSVIKYQVAMMKALTESKGGKLTYVKPHGALYNQASRDEEISEAIVASLIEIDSSLALMGMAGSVTEHVAKEFGVPFIKEAFIDRTYEADGYLTPRGKDNALIEDPEVALSQLRSMVDKGVVPVNGGGELTIQAESFCVHGDNEAAPKILRYIHEQMSGLGYEIKPV</sequence>
<dbReference type="Pfam" id="PF03746">
    <property type="entry name" value="LamB_YcsF"/>
    <property type="match status" value="1"/>
</dbReference>
<dbReference type="Proteomes" id="UP001300692">
    <property type="component" value="Unassembled WGS sequence"/>
</dbReference>
<keyword evidence="2" id="KW-1185">Reference proteome</keyword>
<accession>A0ABT3CU58</accession>
<proteinExistence type="predicted"/>
<dbReference type="PANTHER" id="PTHR30292">
    <property type="entry name" value="UNCHARACTERIZED PROTEIN YBGL-RELATED"/>
    <property type="match status" value="1"/>
</dbReference>
<dbReference type="Gene3D" id="3.20.20.370">
    <property type="entry name" value="Glycoside hydrolase/deacetylase"/>
    <property type="match status" value="1"/>
</dbReference>
<dbReference type="NCBIfam" id="NF003816">
    <property type="entry name" value="PRK05406.1-5"/>
    <property type="match status" value="1"/>
</dbReference>
<dbReference type="PANTHER" id="PTHR30292:SF0">
    <property type="entry name" value="5-OXOPROLINASE SUBUNIT A"/>
    <property type="match status" value="1"/>
</dbReference>
<dbReference type="CDD" id="cd10787">
    <property type="entry name" value="LamB_YcsF_like"/>
    <property type="match status" value="1"/>
</dbReference>
<protein>
    <submittedName>
        <fullName evidence="1">LamB/YcsF family protein</fullName>
    </submittedName>
</protein>
<organism evidence="1 2">
    <name type="scientific">Reichenbachiella ulvae</name>
    <dbReference type="NCBI Taxonomy" id="2980104"/>
    <lineage>
        <taxon>Bacteria</taxon>
        <taxon>Pseudomonadati</taxon>
        <taxon>Bacteroidota</taxon>
        <taxon>Cytophagia</taxon>
        <taxon>Cytophagales</taxon>
        <taxon>Reichenbachiellaceae</taxon>
        <taxon>Reichenbachiella</taxon>
    </lineage>
</organism>